<dbReference type="InterPro" id="IPR015947">
    <property type="entry name" value="PUA-like_sf"/>
</dbReference>
<evidence type="ECO:0000259" key="2">
    <source>
        <dbReference type="Pfam" id="PF04266"/>
    </source>
</evidence>
<sequence>AINVPEKGLIMDLCWIQLVLSGVKTWEIRSTDASFRGRFGLCKKGRCLGSVELVAVHEVSRDDLEQQRDKHQVQDLCVFDSKPRLFAWELARPCKFMEAVQYDASRAGQRWISLQNTVLAKKTLPARTEDASRSSSGSGPKAVSHASCGSMLHCLRCLERREAAGEGLDQDSVESDLLSAGQALDTVLARLQEPDEGVVMADGGEG</sequence>
<dbReference type="SUPFAM" id="SSF88697">
    <property type="entry name" value="PUA domain-like"/>
    <property type="match status" value="1"/>
</dbReference>
<dbReference type="Proteomes" id="UP000649617">
    <property type="component" value="Unassembled WGS sequence"/>
</dbReference>
<dbReference type="EMBL" id="CAJNIZ010012661">
    <property type="protein sequence ID" value="CAE7336426.1"/>
    <property type="molecule type" value="Genomic_DNA"/>
</dbReference>
<gene>
    <name evidence="3" type="ORF">SPIL2461_LOCUS7875</name>
</gene>
<dbReference type="AlphaFoldDB" id="A0A812P1R8"/>
<reference evidence="3" key="1">
    <citation type="submission" date="2021-02" db="EMBL/GenBank/DDBJ databases">
        <authorList>
            <person name="Dougan E. K."/>
            <person name="Rhodes N."/>
            <person name="Thang M."/>
            <person name="Chan C."/>
        </authorList>
    </citation>
    <scope>NUCLEOTIDE SEQUENCE</scope>
</reference>
<evidence type="ECO:0000256" key="1">
    <source>
        <dbReference type="SAM" id="MobiDB-lite"/>
    </source>
</evidence>
<organism evidence="3 4">
    <name type="scientific">Symbiodinium pilosum</name>
    <name type="common">Dinoflagellate</name>
    <dbReference type="NCBI Taxonomy" id="2952"/>
    <lineage>
        <taxon>Eukaryota</taxon>
        <taxon>Sar</taxon>
        <taxon>Alveolata</taxon>
        <taxon>Dinophyceae</taxon>
        <taxon>Suessiales</taxon>
        <taxon>Symbiodiniaceae</taxon>
        <taxon>Symbiodinium</taxon>
    </lineage>
</organism>
<evidence type="ECO:0000313" key="3">
    <source>
        <dbReference type="EMBL" id="CAE7336426.1"/>
    </source>
</evidence>
<dbReference type="Gene3D" id="2.30.130.30">
    <property type="entry name" value="Hypothetical protein"/>
    <property type="match status" value="1"/>
</dbReference>
<dbReference type="OrthoDB" id="493383at2759"/>
<accession>A0A812P1R8</accession>
<proteinExistence type="predicted"/>
<feature type="non-terminal residue" evidence="3">
    <location>
        <position position="206"/>
    </location>
</feature>
<feature type="region of interest" description="Disordered" evidence="1">
    <location>
        <begin position="124"/>
        <end position="143"/>
    </location>
</feature>
<dbReference type="Pfam" id="PF04266">
    <property type="entry name" value="ASCH"/>
    <property type="match status" value="1"/>
</dbReference>
<feature type="domain" description="ASCH" evidence="2">
    <location>
        <begin position="15"/>
        <end position="75"/>
    </location>
</feature>
<protein>
    <recommendedName>
        <fullName evidence="2">ASCH domain-containing protein</fullName>
    </recommendedName>
</protein>
<comment type="caution">
    <text evidence="3">The sequence shown here is derived from an EMBL/GenBank/DDBJ whole genome shotgun (WGS) entry which is preliminary data.</text>
</comment>
<dbReference type="InterPro" id="IPR007374">
    <property type="entry name" value="ASCH_domain"/>
</dbReference>
<keyword evidence="4" id="KW-1185">Reference proteome</keyword>
<evidence type="ECO:0000313" key="4">
    <source>
        <dbReference type="Proteomes" id="UP000649617"/>
    </source>
</evidence>
<name>A0A812P1R8_SYMPI</name>